<evidence type="ECO:0000313" key="3">
    <source>
        <dbReference type="Proteomes" id="UP000006753"/>
    </source>
</evidence>
<protein>
    <submittedName>
        <fullName evidence="2">Uncharacterized protein</fullName>
    </submittedName>
</protein>
<dbReference type="OrthoDB" id="10651929at2759"/>
<feature type="compositionally biased region" description="Polar residues" evidence="1">
    <location>
        <begin position="63"/>
        <end position="83"/>
    </location>
</feature>
<dbReference type="HOGENOM" id="CLU_385905_0_0_1"/>
<feature type="compositionally biased region" description="Pro residues" evidence="1">
    <location>
        <begin position="14"/>
        <end position="23"/>
    </location>
</feature>
<feature type="region of interest" description="Disordered" evidence="1">
    <location>
        <begin position="419"/>
        <end position="448"/>
    </location>
</feature>
<feature type="region of interest" description="Disordered" evidence="1">
    <location>
        <begin position="333"/>
        <end position="367"/>
    </location>
</feature>
<dbReference type="AlphaFoldDB" id="K1WQH3"/>
<keyword evidence="3" id="KW-1185">Reference proteome</keyword>
<feature type="region of interest" description="Disordered" evidence="1">
    <location>
        <begin position="53"/>
        <end position="83"/>
    </location>
</feature>
<sequence>MSSNARTSSQPHAYPSPPPPPPSRASRATCRGELPWREGEDLSCLASLTPGRLRCGKLDPPDSKTQTQTVPAPFSPASQSPRSTATFLTSTPLILRTYIYSSSGAWRASFHMIFPSQTSVARPEIFRSRLDGPQASKRASERASERAILMHVDPGSGQPAACACGLRFVRTWQASLGRLFGKKVDLGGDIRKLHCIPVRPDFNRSATLSALLDRYGTVDDQESRKAIWPDHLYRPTALGPVPEGAAQEKDKKILRIFLGGLLLLLLLWAAPDGTDSSVSVSLAGANSLKRGIREKAGETHEACGHRTGKTVHGILHSSPHPSHFLSASADVTVNGRNSPSLSGPEPTEKTVTRDHSKDGEPSNLSRTYATGSCSVPAELSWAGLRLGLPSCRRLSAAPFPSILGVSYAGSCSHAVASRARRRTQLSTQSQPNSSISSGRRRATQRPSAIGDFWKTVTATHVLFWEGHWSAPQAPKNWTGGALAPETYPSPLVRRARKRQRDAGSDILQSRILGASTRLGRMTPNWPVQTAGKPLSPGPGDSAIRRGGAAAAAAAAVCSYPAEDSHPSMRRTLASIRTSTHNKAGRPQNSINPESWFSCASQRQPAHAVPVPDGRESFPATRGRLHHSICPTKVSDRPPGAAALPATTHSLPRTENCMIVRKPFRLIPCMPKSPVAATPWRTPTLPSERANGKPLDTTTFRPPARAHKNTDGTLHTN</sequence>
<organism evidence="2 3">
    <name type="scientific">Marssonina brunnea f. sp. multigermtubi (strain MB_m1)</name>
    <name type="common">Marssonina leaf spot fungus</name>
    <dbReference type="NCBI Taxonomy" id="1072389"/>
    <lineage>
        <taxon>Eukaryota</taxon>
        <taxon>Fungi</taxon>
        <taxon>Dikarya</taxon>
        <taxon>Ascomycota</taxon>
        <taxon>Pezizomycotina</taxon>
        <taxon>Leotiomycetes</taxon>
        <taxon>Helotiales</taxon>
        <taxon>Drepanopezizaceae</taxon>
        <taxon>Drepanopeziza</taxon>
    </lineage>
</organism>
<accession>K1WQH3</accession>
<feature type="compositionally biased region" description="Low complexity" evidence="1">
    <location>
        <begin position="426"/>
        <end position="437"/>
    </location>
</feature>
<feature type="region of interest" description="Disordered" evidence="1">
    <location>
        <begin position="676"/>
        <end position="716"/>
    </location>
</feature>
<dbReference type="InParanoid" id="K1WQH3"/>
<proteinExistence type="predicted"/>
<name>K1WQH3_MARBU</name>
<evidence type="ECO:0000313" key="2">
    <source>
        <dbReference type="EMBL" id="EKD14607.1"/>
    </source>
</evidence>
<dbReference type="Proteomes" id="UP000006753">
    <property type="component" value="Unassembled WGS sequence"/>
</dbReference>
<evidence type="ECO:0000256" key="1">
    <source>
        <dbReference type="SAM" id="MobiDB-lite"/>
    </source>
</evidence>
<reference evidence="2 3" key="1">
    <citation type="journal article" date="2012" name="BMC Genomics">
        <title>Sequencing the genome of Marssonina brunnea reveals fungus-poplar co-evolution.</title>
        <authorList>
            <person name="Zhu S."/>
            <person name="Cao Y.-Z."/>
            <person name="Jiang C."/>
            <person name="Tan B.-Y."/>
            <person name="Wang Z."/>
            <person name="Feng S."/>
            <person name="Zhang L."/>
            <person name="Su X.-H."/>
            <person name="Brejova B."/>
            <person name="Vinar T."/>
            <person name="Xu M."/>
            <person name="Wang M.-X."/>
            <person name="Zhang S.-G."/>
            <person name="Huang M.-R."/>
            <person name="Wu R."/>
            <person name="Zhou Y."/>
        </authorList>
    </citation>
    <scope>NUCLEOTIDE SEQUENCE [LARGE SCALE GENOMIC DNA]</scope>
    <source>
        <strain evidence="2 3">MB_m1</strain>
    </source>
</reference>
<gene>
    <name evidence="2" type="ORF">MBM_07328</name>
</gene>
<dbReference type="EMBL" id="JH921445">
    <property type="protein sequence ID" value="EKD14607.1"/>
    <property type="molecule type" value="Genomic_DNA"/>
</dbReference>
<dbReference type="KEGG" id="mbe:MBM_07328"/>
<feature type="compositionally biased region" description="Polar residues" evidence="1">
    <location>
        <begin position="1"/>
        <end position="11"/>
    </location>
</feature>
<feature type="compositionally biased region" description="Basic and acidic residues" evidence="1">
    <location>
        <begin position="346"/>
        <end position="360"/>
    </location>
</feature>
<feature type="region of interest" description="Disordered" evidence="1">
    <location>
        <begin position="1"/>
        <end position="33"/>
    </location>
</feature>